<dbReference type="GO" id="GO:0043401">
    <property type="term" value="P:steroid hormone receptor signaling pathway"/>
    <property type="evidence" value="ECO:0007669"/>
    <property type="project" value="TreeGrafter"/>
</dbReference>
<feature type="active site" description="Charge relay system" evidence="9">
    <location>
        <position position="193"/>
    </location>
</feature>
<feature type="signal peptide" evidence="10">
    <location>
        <begin position="1"/>
        <end position="24"/>
    </location>
</feature>
<dbReference type="GO" id="GO:0097524">
    <property type="term" value="C:sperm plasma membrane"/>
    <property type="evidence" value="ECO:0007669"/>
    <property type="project" value="TreeGrafter"/>
</dbReference>
<keyword evidence="8" id="KW-0472">Membrane</keyword>
<dbReference type="SUPFAM" id="SSF53474">
    <property type="entry name" value="alpha/beta-Hydrolases"/>
    <property type="match status" value="1"/>
</dbReference>
<protein>
    <recommendedName>
        <fullName evidence="11">AB hydrolase-1 domain-containing protein</fullName>
    </recommendedName>
</protein>
<keyword evidence="7" id="KW-1133">Transmembrane helix</keyword>
<dbReference type="GO" id="GO:0036126">
    <property type="term" value="C:sperm flagellum"/>
    <property type="evidence" value="ECO:0007669"/>
    <property type="project" value="TreeGrafter"/>
</dbReference>
<keyword evidence="10" id="KW-0732">Signal</keyword>
<keyword evidence="3" id="KW-0719">Serine esterase</keyword>
<dbReference type="GO" id="GO:0008126">
    <property type="term" value="F:acetylesterase activity"/>
    <property type="evidence" value="ECO:0007669"/>
    <property type="project" value="TreeGrafter"/>
</dbReference>
<evidence type="ECO:0000256" key="4">
    <source>
        <dbReference type="ARBA" id="ARBA00022692"/>
    </source>
</evidence>
<comment type="subcellular location">
    <subcellularLocation>
        <location evidence="1">Membrane</location>
        <topology evidence="1">Single-pass type II membrane protein</topology>
    </subcellularLocation>
</comment>
<dbReference type="AlphaFoldDB" id="A0A1B6L2E9"/>
<dbReference type="Gene3D" id="3.40.50.1820">
    <property type="entry name" value="alpha/beta hydrolase"/>
    <property type="match status" value="1"/>
</dbReference>
<feature type="domain" description="AB hydrolase-1" evidence="11">
    <location>
        <begin position="115"/>
        <end position="366"/>
    </location>
</feature>
<evidence type="ECO:0000313" key="12">
    <source>
        <dbReference type="EMBL" id="JAT17714.1"/>
    </source>
</evidence>
<sequence>MSTAVLAFVALFLIFLFRILNVNSAPQKPILFCKDENFLAVILKMVPILENPYIPTRLWGFSGHVQTIVHSVIGRFKCPWPIGERIQLNLSDNTLLTYDLYQPLDHTYEDDITLAIVPGICNTSESVYIRTFVHYAQCHGYRCAVLNHIGALSTVPITTSRIFTYGYTNDFHDMLHHLCERHPETKVVTIGYSMGGNIVTKYLGEKDKEKVPNLIGGISICQGYDGIEGTKWLLNWQNFRRLYLYAMTEAMKTIILRHHHILLSEDAKSNYNLNEREIISAATLPELDDAYTRKVYGFASVEELYKWSSCINYLQSISHPVIFINSKDDPLIPEPLLEPIRQFACDQSKAAYIEMAHGGHLGFYEGGLLYPNPVSWLDRSLVSIIGALVCAHMETKPTK</sequence>
<feature type="active site" description="Charge relay system" evidence="9">
    <location>
        <position position="360"/>
    </location>
</feature>
<evidence type="ECO:0000256" key="9">
    <source>
        <dbReference type="PIRSR" id="PIRSR005211-1"/>
    </source>
</evidence>
<comment type="similarity">
    <text evidence="2">Belongs to the AB hydrolase superfamily. AB hydrolase 4 family.</text>
</comment>
<keyword evidence="4" id="KW-0812">Transmembrane</keyword>
<dbReference type="InterPro" id="IPR000952">
    <property type="entry name" value="AB_hydrolase_4_CS"/>
</dbReference>
<reference evidence="12" key="1">
    <citation type="submission" date="2015-11" db="EMBL/GenBank/DDBJ databases">
        <title>De novo transcriptome assembly of four potential Pierce s Disease insect vectors from Arizona vineyards.</title>
        <authorList>
            <person name="Tassone E.E."/>
        </authorList>
    </citation>
    <scope>NUCLEOTIDE SEQUENCE</scope>
</reference>
<evidence type="ECO:0000256" key="10">
    <source>
        <dbReference type="SAM" id="SignalP"/>
    </source>
</evidence>
<dbReference type="GO" id="GO:0051792">
    <property type="term" value="P:medium-chain fatty acid biosynthetic process"/>
    <property type="evidence" value="ECO:0007669"/>
    <property type="project" value="TreeGrafter"/>
</dbReference>
<feature type="chain" id="PRO_5008587064" description="AB hydrolase-1 domain-containing protein" evidence="10">
    <location>
        <begin position="25"/>
        <end position="399"/>
    </location>
</feature>
<evidence type="ECO:0000256" key="1">
    <source>
        <dbReference type="ARBA" id="ARBA00004606"/>
    </source>
</evidence>
<dbReference type="FunFam" id="3.40.50.1820:FF:000208">
    <property type="entry name" value="Adenosine deaminase CECR1-A"/>
    <property type="match status" value="1"/>
</dbReference>
<gene>
    <name evidence="13" type="ORF">g.33548</name>
    <name evidence="12" type="ORF">g.33549</name>
</gene>
<dbReference type="EMBL" id="GEBQ01018773">
    <property type="protein sequence ID" value="JAT21204.1"/>
    <property type="molecule type" value="Transcribed_RNA"/>
</dbReference>
<keyword evidence="5" id="KW-0378">Hydrolase</keyword>
<evidence type="ECO:0000256" key="6">
    <source>
        <dbReference type="ARBA" id="ARBA00022968"/>
    </source>
</evidence>
<dbReference type="InterPro" id="IPR012020">
    <property type="entry name" value="ABHD4"/>
</dbReference>
<feature type="active site" description="Charge relay system" evidence="9">
    <location>
        <position position="329"/>
    </location>
</feature>
<dbReference type="PROSITE" id="PS01133">
    <property type="entry name" value="UPF0017"/>
    <property type="match status" value="1"/>
</dbReference>
<dbReference type="InterPro" id="IPR029058">
    <property type="entry name" value="AB_hydrolase_fold"/>
</dbReference>
<evidence type="ECO:0000259" key="11">
    <source>
        <dbReference type="Pfam" id="PF00561"/>
    </source>
</evidence>
<proteinExistence type="inferred from homology"/>
<evidence type="ECO:0000256" key="7">
    <source>
        <dbReference type="ARBA" id="ARBA00022989"/>
    </source>
</evidence>
<dbReference type="EMBL" id="GEBQ01022263">
    <property type="protein sequence ID" value="JAT17714.1"/>
    <property type="molecule type" value="Transcribed_RNA"/>
</dbReference>
<dbReference type="GO" id="GO:0048240">
    <property type="term" value="P:sperm capacitation"/>
    <property type="evidence" value="ECO:0007669"/>
    <property type="project" value="TreeGrafter"/>
</dbReference>
<organism evidence="12">
    <name type="scientific">Graphocephala atropunctata</name>
    <dbReference type="NCBI Taxonomy" id="36148"/>
    <lineage>
        <taxon>Eukaryota</taxon>
        <taxon>Metazoa</taxon>
        <taxon>Ecdysozoa</taxon>
        <taxon>Arthropoda</taxon>
        <taxon>Hexapoda</taxon>
        <taxon>Insecta</taxon>
        <taxon>Pterygota</taxon>
        <taxon>Neoptera</taxon>
        <taxon>Paraneoptera</taxon>
        <taxon>Hemiptera</taxon>
        <taxon>Auchenorrhyncha</taxon>
        <taxon>Membracoidea</taxon>
        <taxon>Cicadellidae</taxon>
        <taxon>Cicadellinae</taxon>
        <taxon>Cicadellini</taxon>
        <taxon>Graphocephala</taxon>
    </lineage>
</organism>
<dbReference type="GO" id="GO:0051793">
    <property type="term" value="P:medium-chain fatty acid catabolic process"/>
    <property type="evidence" value="ECO:0007669"/>
    <property type="project" value="TreeGrafter"/>
</dbReference>
<dbReference type="GO" id="GO:0047372">
    <property type="term" value="F:monoacylglycerol lipase activity"/>
    <property type="evidence" value="ECO:0007669"/>
    <property type="project" value="TreeGrafter"/>
</dbReference>
<evidence type="ECO:0000256" key="8">
    <source>
        <dbReference type="ARBA" id="ARBA00023136"/>
    </source>
</evidence>
<keyword evidence="6" id="KW-0735">Signal-anchor</keyword>
<dbReference type="Pfam" id="PF00561">
    <property type="entry name" value="Abhydrolase_1"/>
    <property type="match status" value="1"/>
</dbReference>
<dbReference type="PIRSF" id="PIRSF005211">
    <property type="entry name" value="Ab_hydro_YheT"/>
    <property type="match status" value="1"/>
</dbReference>
<name>A0A1B6L2E9_9HEMI</name>
<dbReference type="InterPro" id="IPR050960">
    <property type="entry name" value="AB_hydrolase_4_sf"/>
</dbReference>
<evidence type="ECO:0000313" key="13">
    <source>
        <dbReference type="EMBL" id="JAT21204.1"/>
    </source>
</evidence>
<dbReference type="GO" id="GO:0046464">
    <property type="term" value="P:acylglycerol catabolic process"/>
    <property type="evidence" value="ECO:0007669"/>
    <property type="project" value="TreeGrafter"/>
</dbReference>
<dbReference type="InterPro" id="IPR000073">
    <property type="entry name" value="AB_hydrolase_1"/>
</dbReference>
<dbReference type="PANTHER" id="PTHR10794:SF45">
    <property type="entry name" value="MONOACYLGLYCEROL LIPASE ABHD2"/>
    <property type="match status" value="1"/>
</dbReference>
<evidence type="ECO:0000256" key="3">
    <source>
        <dbReference type="ARBA" id="ARBA00022487"/>
    </source>
</evidence>
<evidence type="ECO:0000256" key="2">
    <source>
        <dbReference type="ARBA" id="ARBA00010884"/>
    </source>
</evidence>
<evidence type="ECO:0000256" key="5">
    <source>
        <dbReference type="ARBA" id="ARBA00022801"/>
    </source>
</evidence>
<accession>A0A1B6L2E9</accession>
<dbReference type="PANTHER" id="PTHR10794">
    <property type="entry name" value="ABHYDROLASE DOMAIN-CONTAINING PROTEIN"/>
    <property type="match status" value="1"/>
</dbReference>